<dbReference type="InterPro" id="IPR036416">
    <property type="entry name" value="Pept_tRNA_hydro_sf"/>
</dbReference>
<dbReference type="GO" id="GO:0004045">
    <property type="term" value="F:peptidyl-tRNA hydrolase activity"/>
    <property type="evidence" value="ECO:0007669"/>
    <property type="project" value="UniProtKB-UniRule"/>
</dbReference>
<feature type="site" description="Discriminates between blocked and unblocked aminoacyl-tRNA" evidence="7">
    <location>
        <position position="9"/>
    </location>
</feature>
<comment type="caution">
    <text evidence="7">Lacks conserved residue(s) required for the propagation of feature annotation.</text>
</comment>
<dbReference type="CDD" id="cd00462">
    <property type="entry name" value="PTH"/>
    <property type="match status" value="1"/>
</dbReference>
<organism evidence="8 9">
    <name type="scientific">candidate division WOR-1 bacterium DG_54_3</name>
    <dbReference type="NCBI Taxonomy" id="1703775"/>
    <lineage>
        <taxon>Bacteria</taxon>
        <taxon>Bacillati</taxon>
        <taxon>Saganbacteria</taxon>
    </lineage>
</organism>
<dbReference type="GO" id="GO:0006515">
    <property type="term" value="P:protein quality control for misfolded or incompletely synthesized proteins"/>
    <property type="evidence" value="ECO:0007669"/>
    <property type="project" value="UniProtKB-UniRule"/>
</dbReference>
<evidence type="ECO:0000256" key="6">
    <source>
        <dbReference type="ARBA" id="ARBA00050038"/>
    </source>
</evidence>
<comment type="caution">
    <text evidence="8">The sequence shown here is derived from an EMBL/GenBank/DDBJ whole genome shotgun (WGS) entry which is preliminary data.</text>
</comment>
<name>A0A0S7Y610_UNCSA</name>
<gene>
    <name evidence="7" type="primary">pth</name>
    <name evidence="8" type="ORF">AMJ44_00395</name>
</gene>
<feature type="binding site" evidence="7">
    <location>
        <position position="66"/>
    </location>
    <ligand>
        <name>tRNA</name>
        <dbReference type="ChEBI" id="CHEBI:17843"/>
    </ligand>
</feature>
<dbReference type="PATRIC" id="fig|1703775.3.peg.64"/>
<dbReference type="GO" id="GO:0072344">
    <property type="term" value="P:rescue of stalled ribosome"/>
    <property type="evidence" value="ECO:0007669"/>
    <property type="project" value="UniProtKB-UniRule"/>
</dbReference>
<dbReference type="AlphaFoldDB" id="A0A0S7Y610"/>
<dbReference type="PANTHER" id="PTHR17224">
    <property type="entry name" value="PEPTIDYL-TRNA HYDROLASE"/>
    <property type="match status" value="1"/>
</dbReference>
<feature type="binding site" evidence="7">
    <location>
        <position position="64"/>
    </location>
    <ligand>
        <name>tRNA</name>
        <dbReference type="ChEBI" id="CHEBI:17843"/>
    </ligand>
</feature>
<keyword evidence="4 7" id="KW-0694">RNA-binding</keyword>
<comment type="subcellular location">
    <subcellularLocation>
        <location evidence="7">Cytoplasm</location>
    </subcellularLocation>
</comment>
<comment type="catalytic activity">
    <reaction evidence="5 7">
        <text>an N-acyl-L-alpha-aminoacyl-tRNA + H2O = an N-acyl-L-amino acid + a tRNA + H(+)</text>
        <dbReference type="Rhea" id="RHEA:54448"/>
        <dbReference type="Rhea" id="RHEA-COMP:10123"/>
        <dbReference type="Rhea" id="RHEA-COMP:13883"/>
        <dbReference type="ChEBI" id="CHEBI:15377"/>
        <dbReference type="ChEBI" id="CHEBI:15378"/>
        <dbReference type="ChEBI" id="CHEBI:59874"/>
        <dbReference type="ChEBI" id="CHEBI:78442"/>
        <dbReference type="ChEBI" id="CHEBI:138191"/>
        <dbReference type="EC" id="3.1.1.29"/>
    </reaction>
</comment>
<feature type="site" description="Stabilizes the basic form of H active site to accept a proton" evidence="7">
    <location>
        <position position="91"/>
    </location>
</feature>
<evidence type="ECO:0000256" key="2">
    <source>
        <dbReference type="ARBA" id="ARBA00022555"/>
    </source>
</evidence>
<feature type="active site" description="Proton acceptor" evidence="7">
    <location>
        <position position="19"/>
    </location>
</feature>
<dbReference type="NCBIfam" id="TIGR00447">
    <property type="entry name" value="pth"/>
    <property type="match status" value="1"/>
</dbReference>
<dbReference type="EC" id="3.1.1.29" evidence="1 7"/>
<comment type="function">
    <text evidence="7">Catalyzes the release of premature peptidyl moieties from peptidyl-tRNA molecules trapped in stalled 50S ribosomal subunits, and thus maintains levels of free tRNAs and 50S ribosomes.</text>
</comment>
<comment type="function">
    <text evidence="7">Hydrolyzes ribosome-free peptidyl-tRNAs (with 1 or more amino acids incorporated), which drop off the ribosome during protein synthesis, or as a result of ribosome stalling.</text>
</comment>
<keyword evidence="7" id="KW-0963">Cytoplasm</keyword>
<evidence type="ECO:0000256" key="7">
    <source>
        <dbReference type="HAMAP-Rule" id="MF_00083"/>
    </source>
</evidence>
<dbReference type="GO" id="GO:0000049">
    <property type="term" value="F:tRNA binding"/>
    <property type="evidence" value="ECO:0007669"/>
    <property type="project" value="UniProtKB-UniRule"/>
</dbReference>
<evidence type="ECO:0000256" key="3">
    <source>
        <dbReference type="ARBA" id="ARBA00022801"/>
    </source>
</evidence>
<dbReference type="PANTHER" id="PTHR17224:SF1">
    <property type="entry name" value="PEPTIDYL-TRNA HYDROLASE"/>
    <property type="match status" value="1"/>
</dbReference>
<evidence type="ECO:0000256" key="5">
    <source>
        <dbReference type="ARBA" id="ARBA00048707"/>
    </source>
</evidence>
<dbReference type="GO" id="GO:0005737">
    <property type="term" value="C:cytoplasm"/>
    <property type="evidence" value="ECO:0007669"/>
    <property type="project" value="UniProtKB-SubCell"/>
</dbReference>
<dbReference type="Proteomes" id="UP000051861">
    <property type="component" value="Unassembled WGS sequence"/>
</dbReference>
<evidence type="ECO:0000256" key="1">
    <source>
        <dbReference type="ARBA" id="ARBA00013260"/>
    </source>
</evidence>
<feature type="binding site" evidence="7">
    <location>
        <position position="14"/>
    </location>
    <ligand>
        <name>tRNA</name>
        <dbReference type="ChEBI" id="CHEBI:17843"/>
    </ligand>
</feature>
<proteinExistence type="inferred from homology"/>
<evidence type="ECO:0000256" key="4">
    <source>
        <dbReference type="ARBA" id="ARBA00022884"/>
    </source>
</evidence>
<evidence type="ECO:0000313" key="9">
    <source>
        <dbReference type="Proteomes" id="UP000051861"/>
    </source>
</evidence>
<accession>A0A0S7Y610</accession>
<comment type="similarity">
    <text evidence="7">Belongs to the PTH family.</text>
</comment>
<dbReference type="InterPro" id="IPR001328">
    <property type="entry name" value="Pept_tRNA_hydro"/>
</dbReference>
<reference evidence="8 9" key="1">
    <citation type="journal article" date="2015" name="Microbiome">
        <title>Genomic resolution of linkages in carbon, nitrogen, and sulfur cycling among widespread estuary sediment bacteria.</title>
        <authorList>
            <person name="Baker B.J."/>
            <person name="Lazar C.S."/>
            <person name="Teske A.P."/>
            <person name="Dick G.J."/>
        </authorList>
    </citation>
    <scope>NUCLEOTIDE SEQUENCE [LARGE SCALE GENOMIC DNA]</scope>
    <source>
        <strain evidence="8">DG_54_3</strain>
    </source>
</reference>
<keyword evidence="2 7" id="KW-0820">tRNA-binding</keyword>
<dbReference type="Pfam" id="PF01195">
    <property type="entry name" value="Pept_tRNA_hydro"/>
    <property type="match status" value="1"/>
</dbReference>
<dbReference type="Gene3D" id="3.40.50.1470">
    <property type="entry name" value="Peptidyl-tRNA hydrolase"/>
    <property type="match status" value="1"/>
</dbReference>
<dbReference type="EMBL" id="LIZX01000004">
    <property type="protein sequence ID" value="KPJ70209.1"/>
    <property type="molecule type" value="Genomic_DNA"/>
</dbReference>
<evidence type="ECO:0000313" key="8">
    <source>
        <dbReference type="EMBL" id="KPJ70209.1"/>
    </source>
</evidence>
<dbReference type="HAMAP" id="MF_00083">
    <property type="entry name" value="Pept_tRNA_hydro_bact"/>
    <property type="match status" value="1"/>
</dbReference>
<dbReference type="FunFam" id="3.40.50.1470:FF:000001">
    <property type="entry name" value="Peptidyl-tRNA hydrolase"/>
    <property type="match status" value="1"/>
</dbReference>
<sequence length="193" mass="21986">MWIVVGLGNPGRRYSKTRHNAGFMFIKKLAKEWRIRLKKRNALVRSGEVMRSNEKVLLVLPQTYMNQSGQAVTKIMDESRISPEKLVVVYDDLDMPLGEIRIRKEGGAGTHKGMISIIEEIETTKFPRIRLGIGSQPSREDSTLYVLSSFDEREKALLKQSLEKAQEALEIILAGEIEKAMNIYNTRNTAHLN</sequence>
<keyword evidence="3 7" id="KW-0378">Hydrolase</keyword>
<protein>
    <recommendedName>
        <fullName evidence="6 7">Peptidyl-tRNA hydrolase</fullName>
        <shortName evidence="7">Pth</shortName>
        <ecNumber evidence="1 7">3.1.1.29</ecNumber>
    </recommendedName>
</protein>
<dbReference type="SUPFAM" id="SSF53178">
    <property type="entry name" value="Peptidyl-tRNA hydrolase-like"/>
    <property type="match status" value="1"/>
</dbReference>
<comment type="subunit">
    <text evidence="7">Monomer.</text>
</comment>